<dbReference type="Proteomes" id="UP001236585">
    <property type="component" value="Chromosome"/>
</dbReference>
<feature type="transmembrane region" description="Helical" evidence="1">
    <location>
        <begin position="40"/>
        <end position="58"/>
    </location>
</feature>
<evidence type="ECO:0000256" key="1">
    <source>
        <dbReference type="SAM" id="Phobius"/>
    </source>
</evidence>
<keyword evidence="1" id="KW-0472">Membrane</keyword>
<evidence type="ECO:0000313" key="2">
    <source>
        <dbReference type="EMBL" id="WIM86575.1"/>
    </source>
</evidence>
<gene>
    <name evidence="2" type="ORF">PT015_16975</name>
</gene>
<reference evidence="2 3" key="1">
    <citation type="journal article" date="2023" name="Microbiol. Resour. Announc.">
        <title>Complete Genome Sequence of Mycobacterium wuenschmanii, a novel Nontuberculous Mycobacterium Isolated from a captive population of Amazon Milk Frogs.</title>
        <authorList>
            <person name="Hicks J."/>
            <person name="Zeineldin M."/>
            <person name="Ward H."/>
            <person name="Wuenschmann A."/>
            <person name="Camp P."/>
            <person name="Farrell D."/>
            <person name="Lehman K."/>
            <person name="Thacker T."/>
            <person name="Cuthbert E."/>
        </authorList>
    </citation>
    <scope>NUCLEOTIDE SEQUENCE [LARGE SCALE GENOMIC DNA]</scope>
    <source>
        <strain evidence="2 3">Wuenschmanii</strain>
    </source>
</reference>
<dbReference type="InterPro" id="IPR021362">
    <property type="entry name" value="DUF2834"/>
</dbReference>
<dbReference type="RefSeq" id="WP_285185991.1">
    <property type="nucleotide sequence ID" value="NZ_CP126981.1"/>
</dbReference>
<keyword evidence="3" id="KW-1185">Reference proteome</keyword>
<dbReference type="EMBL" id="CP126981">
    <property type="protein sequence ID" value="WIM86575.1"/>
    <property type="molecule type" value="Genomic_DNA"/>
</dbReference>
<name>A0ABY8VU70_9MYCO</name>
<protein>
    <submittedName>
        <fullName evidence="2">DUF2834 domain-containing protein</fullName>
    </submittedName>
</protein>
<feature type="transmembrane region" description="Helical" evidence="1">
    <location>
        <begin position="124"/>
        <end position="144"/>
    </location>
</feature>
<accession>A0ABY8VU70</accession>
<sequence>MVSLLTHAILGLAVIAWIVTSNRQVFSGVTGGGLFSPLEALYYVIGIASIGLGWYFNIRFVQEYSQGSTNPLWGEHGSWAEYIRLMFTNPAASSASQDYTIANVVLLPLFTITDGYRRGLKRPWLYFVSSLFTSFAFAFAFYFATMERQHRHAQAGQVQALTPSR</sequence>
<keyword evidence="1" id="KW-1133">Transmembrane helix</keyword>
<dbReference type="Pfam" id="PF11196">
    <property type="entry name" value="DUF2834"/>
    <property type="match status" value="1"/>
</dbReference>
<evidence type="ECO:0000313" key="3">
    <source>
        <dbReference type="Proteomes" id="UP001236585"/>
    </source>
</evidence>
<proteinExistence type="predicted"/>
<organism evidence="2 3">
    <name type="scientific">Candidatus Mycobacterium wuenschmannii</name>
    <dbReference type="NCBI Taxonomy" id="3027808"/>
    <lineage>
        <taxon>Bacteria</taxon>
        <taxon>Bacillati</taxon>
        <taxon>Actinomycetota</taxon>
        <taxon>Actinomycetes</taxon>
        <taxon>Mycobacteriales</taxon>
        <taxon>Mycobacteriaceae</taxon>
        <taxon>Mycobacterium</taxon>
    </lineage>
</organism>
<keyword evidence="1" id="KW-0812">Transmembrane</keyword>